<feature type="region of interest" description="Disordered" evidence="1">
    <location>
        <begin position="233"/>
        <end position="268"/>
    </location>
</feature>
<evidence type="ECO:0000256" key="1">
    <source>
        <dbReference type="SAM" id="MobiDB-lite"/>
    </source>
</evidence>
<dbReference type="EMBL" id="CP072800">
    <property type="protein sequence ID" value="QTR50152.1"/>
    <property type="molecule type" value="Genomic_DNA"/>
</dbReference>
<organism evidence="3 4">
    <name type="scientific">Candidatus Thiothrix anitrata</name>
    <dbReference type="NCBI Taxonomy" id="2823902"/>
    <lineage>
        <taxon>Bacteria</taxon>
        <taxon>Pseudomonadati</taxon>
        <taxon>Pseudomonadota</taxon>
        <taxon>Gammaproteobacteria</taxon>
        <taxon>Thiotrichales</taxon>
        <taxon>Thiotrichaceae</taxon>
        <taxon>Thiothrix</taxon>
    </lineage>
</organism>
<gene>
    <name evidence="3" type="ORF">J8380_00770</name>
</gene>
<accession>A0ABX7X2L7</accession>
<dbReference type="Proteomes" id="UP000672027">
    <property type="component" value="Chromosome"/>
</dbReference>
<proteinExistence type="predicted"/>
<dbReference type="Pfam" id="PF01345">
    <property type="entry name" value="DUF11"/>
    <property type="match status" value="1"/>
</dbReference>
<dbReference type="RefSeq" id="WP_210227168.1">
    <property type="nucleotide sequence ID" value="NZ_CP072800.1"/>
</dbReference>
<protein>
    <recommendedName>
        <fullName evidence="2">DUF11 domain-containing protein</fullName>
    </recommendedName>
</protein>
<feature type="compositionally biased region" description="Basic residues" evidence="1">
    <location>
        <begin position="247"/>
        <end position="260"/>
    </location>
</feature>
<dbReference type="InterPro" id="IPR001434">
    <property type="entry name" value="OmcB-like_DUF11"/>
</dbReference>
<keyword evidence="4" id="KW-1185">Reference proteome</keyword>
<evidence type="ECO:0000313" key="4">
    <source>
        <dbReference type="Proteomes" id="UP000672027"/>
    </source>
</evidence>
<sequence length="268" mass="28560">MAANASAAVEVSAPMTVQYTDPATQQVLVNESQAVTLTVTESKPVAKETATTQPLALSLDASQREAEVGDVLTFTFSFADHTGATLPYYRINTRLAQGFKLVEGSVRLDGGAFSGVTDLDNGRYSFELNELAAEQVRTLTYVVRVTASSNDDNISTAYASATRADNTTLSSATVQAKVKRLRNGVLSDEGAIFGKVSFPAECAAGKKDAALLPIGGCAFIWKTGVMPSPIKPGISTSMRSNRDAHRQARQPHLTRRHGFARHFQSASG</sequence>
<feature type="domain" description="DUF11" evidence="2">
    <location>
        <begin position="55"/>
        <end position="167"/>
    </location>
</feature>
<evidence type="ECO:0000259" key="2">
    <source>
        <dbReference type="Pfam" id="PF01345"/>
    </source>
</evidence>
<reference evidence="3 4" key="1">
    <citation type="submission" date="2021-04" db="EMBL/GenBank/DDBJ databases">
        <title>Genomics, taxonomy and metabolism of representatives of sulfur bacteria of the genus Thiothrix: Thiothrix fructosivorans QT, Thiothrix unzii A1T and three new species, Thiothrix subterranea sp. nov., Thiothrix litoralis sp. nov. and 'Candidatus Thiothrix anitrata' sp. nov.</title>
        <authorList>
            <person name="Ravin N.V."/>
            <person name="Smolyakov D."/>
            <person name="Rudenko T.S."/>
            <person name="Mardanov A.V."/>
            <person name="Beletsky A.V."/>
            <person name="Markov N.D."/>
            <person name="Fomenkov A.I."/>
            <person name="Roberts R.J."/>
            <person name="Karnachuk O.V."/>
            <person name="Novikov A."/>
            <person name="Grabovich M.Y."/>
        </authorList>
    </citation>
    <scope>NUCLEOTIDE SEQUENCE [LARGE SCALE GENOMIC DNA]</scope>
    <source>
        <strain evidence="3 4">A52</strain>
    </source>
</reference>
<evidence type="ECO:0000313" key="3">
    <source>
        <dbReference type="EMBL" id="QTR50152.1"/>
    </source>
</evidence>
<name>A0ABX7X2L7_9GAMM</name>